<keyword evidence="1" id="KW-0472">Membrane</keyword>
<feature type="transmembrane region" description="Helical" evidence="1">
    <location>
        <begin position="218"/>
        <end position="237"/>
    </location>
</feature>
<feature type="transmembrane region" description="Helical" evidence="1">
    <location>
        <begin position="58"/>
        <end position="75"/>
    </location>
</feature>
<accession>A0AAD7A0E4</accession>
<feature type="transmembrane region" description="Helical" evidence="1">
    <location>
        <begin position="177"/>
        <end position="197"/>
    </location>
</feature>
<evidence type="ECO:0000259" key="2">
    <source>
        <dbReference type="Pfam" id="PF20151"/>
    </source>
</evidence>
<feature type="transmembrane region" description="Helical" evidence="1">
    <location>
        <begin position="127"/>
        <end position="151"/>
    </location>
</feature>
<keyword evidence="1" id="KW-0812">Transmembrane</keyword>
<evidence type="ECO:0000313" key="4">
    <source>
        <dbReference type="Proteomes" id="UP001218218"/>
    </source>
</evidence>
<comment type="caution">
    <text evidence="3">The sequence shown here is derived from an EMBL/GenBank/DDBJ whole genome shotgun (WGS) entry which is preliminary data.</text>
</comment>
<reference evidence="3" key="1">
    <citation type="submission" date="2023-03" db="EMBL/GenBank/DDBJ databases">
        <title>Massive genome expansion in bonnet fungi (Mycena s.s.) driven by repeated elements and novel gene families across ecological guilds.</title>
        <authorList>
            <consortium name="Lawrence Berkeley National Laboratory"/>
            <person name="Harder C.B."/>
            <person name="Miyauchi S."/>
            <person name="Viragh M."/>
            <person name="Kuo A."/>
            <person name="Thoen E."/>
            <person name="Andreopoulos B."/>
            <person name="Lu D."/>
            <person name="Skrede I."/>
            <person name="Drula E."/>
            <person name="Henrissat B."/>
            <person name="Morin E."/>
            <person name="Kohler A."/>
            <person name="Barry K."/>
            <person name="LaButti K."/>
            <person name="Morin E."/>
            <person name="Salamov A."/>
            <person name="Lipzen A."/>
            <person name="Mereny Z."/>
            <person name="Hegedus B."/>
            <person name="Baldrian P."/>
            <person name="Stursova M."/>
            <person name="Weitz H."/>
            <person name="Taylor A."/>
            <person name="Grigoriev I.V."/>
            <person name="Nagy L.G."/>
            <person name="Martin F."/>
            <person name="Kauserud H."/>
        </authorList>
    </citation>
    <scope>NUCLEOTIDE SEQUENCE</scope>
    <source>
        <strain evidence="3">CBHHK002</strain>
    </source>
</reference>
<keyword evidence="1" id="KW-1133">Transmembrane helix</keyword>
<dbReference type="EMBL" id="JARIHO010000020">
    <property type="protein sequence ID" value="KAJ7346936.1"/>
    <property type="molecule type" value="Genomic_DNA"/>
</dbReference>
<organism evidence="3 4">
    <name type="scientific">Mycena albidolilacea</name>
    <dbReference type="NCBI Taxonomy" id="1033008"/>
    <lineage>
        <taxon>Eukaryota</taxon>
        <taxon>Fungi</taxon>
        <taxon>Dikarya</taxon>
        <taxon>Basidiomycota</taxon>
        <taxon>Agaricomycotina</taxon>
        <taxon>Agaricomycetes</taxon>
        <taxon>Agaricomycetidae</taxon>
        <taxon>Agaricales</taxon>
        <taxon>Marasmiineae</taxon>
        <taxon>Mycenaceae</taxon>
        <taxon>Mycena</taxon>
    </lineage>
</organism>
<dbReference type="InterPro" id="IPR045340">
    <property type="entry name" value="DUF6533"/>
</dbReference>
<dbReference type="AlphaFoldDB" id="A0AAD7A0E4"/>
<evidence type="ECO:0000313" key="3">
    <source>
        <dbReference type="EMBL" id="KAJ7346936.1"/>
    </source>
</evidence>
<evidence type="ECO:0000256" key="1">
    <source>
        <dbReference type="SAM" id="Phobius"/>
    </source>
</evidence>
<name>A0AAD7A0E4_9AGAR</name>
<gene>
    <name evidence="3" type="ORF">DFH08DRAFT_869830</name>
</gene>
<feature type="transmembrane region" description="Helical" evidence="1">
    <location>
        <begin position="87"/>
        <end position="115"/>
    </location>
</feature>
<dbReference type="Pfam" id="PF20151">
    <property type="entry name" value="DUF6533"/>
    <property type="match status" value="1"/>
</dbReference>
<feature type="domain" description="DUF6533" evidence="2">
    <location>
        <begin position="23"/>
        <end position="68"/>
    </location>
</feature>
<proteinExistence type="predicted"/>
<sequence length="323" mass="36558">METKSFDSEDPVQTYTYVVITRYITAAALVILIYDHLLSLGSEVKLIWPVKRSAPKMLFLWIRYTVPIALITYNVQLSQLVPQLELSTAFCVSWISICMFLAVSTVATSNFLIMLRLWVIWDRNRKLMIWTLLLFVLAQIGGLAGTSFLVWDIKRKVVWSPNPAFHMCGFEGTPPPIAILWAPGTAFEIVLCVLTWWNVMTQPRTSNAPLAAAIYRDGFMYFLLLLCIRIINTILAARAPPALILVAMVPVWCATTTTTCRLMIKLRQIDHNHDQIRPNDISDESIGVMVHDEYDELVQSGVHVEMLRSVGPSTPIRSSGTHY</sequence>
<dbReference type="Proteomes" id="UP001218218">
    <property type="component" value="Unassembled WGS sequence"/>
</dbReference>
<feature type="transmembrane region" description="Helical" evidence="1">
    <location>
        <begin position="243"/>
        <end position="264"/>
    </location>
</feature>
<feature type="transmembrane region" description="Helical" evidence="1">
    <location>
        <begin position="15"/>
        <end position="37"/>
    </location>
</feature>
<keyword evidence="4" id="KW-1185">Reference proteome</keyword>
<protein>
    <recommendedName>
        <fullName evidence="2">DUF6533 domain-containing protein</fullName>
    </recommendedName>
</protein>